<keyword evidence="3" id="KW-1185">Reference proteome</keyword>
<dbReference type="SUPFAM" id="SSF56672">
    <property type="entry name" value="DNA/RNA polymerases"/>
    <property type="match status" value="1"/>
</dbReference>
<feature type="domain" description="DNA-directed DNA polymerase family A palm" evidence="1">
    <location>
        <begin position="98"/>
        <end position="274"/>
    </location>
</feature>
<dbReference type="SMART" id="SM00482">
    <property type="entry name" value="POLAc"/>
    <property type="match status" value="1"/>
</dbReference>
<dbReference type="InterPro" id="IPR001098">
    <property type="entry name" value="DNA-dir_DNA_pol_A_palm_dom"/>
</dbReference>
<dbReference type="Proteomes" id="UP000241566">
    <property type="component" value="Unassembled WGS sequence"/>
</dbReference>
<protein>
    <recommendedName>
        <fullName evidence="1">DNA-directed DNA polymerase family A palm domain-containing protein</fullName>
    </recommendedName>
</protein>
<comment type="caution">
    <text evidence="2">The sequence shown here is derived from an EMBL/GenBank/DDBJ whole genome shotgun (WGS) entry which is preliminary data.</text>
</comment>
<gene>
    <name evidence="2" type="ORF">CTM94_11285</name>
</gene>
<dbReference type="RefSeq" id="WP_045063595.1">
    <property type="nucleotide sequence ID" value="NZ_JZSK01000009.1"/>
</dbReference>
<dbReference type="Pfam" id="PF00476">
    <property type="entry name" value="DNA_pol_A"/>
    <property type="match status" value="1"/>
</dbReference>
<organism evidence="2 3">
    <name type="scientific">Photobacterium leiognathi</name>
    <dbReference type="NCBI Taxonomy" id="553611"/>
    <lineage>
        <taxon>Bacteria</taxon>
        <taxon>Pseudomonadati</taxon>
        <taxon>Pseudomonadota</taxon>
        <taxon>Gammaproteobacteria</taxon>
        <taxon>Vibrionales</taxon>
        <taxon>Vibrionaceae</taxon>
        <taxon>Photobacterium</taxon>
    </lineage>
</organism>
<dbReference type="Gene3D" id="1.10.150.20">
    <property type="entry name" value="5' to 3' exonuclease, C-terminal subdomain"/>
    <property type="match status" value="1"/>
</dbReference>
<accession>A0ABX5GFB8</accession>
<dbReference type="InterPro" id="IPR043502">
    <property type="entry name" value="DNA/RNA_pol_sf"/>
</dbReference>
<dbReference type="Gene3D" id="3.30.70.370">
    <property type="match status" value="1"/>
</dbReference>
<evidence type="ECO:0000259" key="1">
    <source>
        <dbReference type="SMART" id="SM00482"/>
    </source>
</evidence>
<evidence type="ECO:0000313" key="2">
    <source>
        <dbReference type="EMBL" id="PSV81661.1"/>
    </source>
</evidence>
<proteinExistence type="predicted"/>
<name>A0ABX5GFB8_PHOLE</name>
<evidence type="ECO:0000313" key="3">
    <source>
        <dbReference type="Proteomes" id="UP000241566"/>
    </source>
</evidence>
<dbReference type="EMBL" id="PYOI01000015">
    <property type="protein sequence ID" value="PSV81661.1"/>
    <property type="molecule type" value="Genomic_DNA"/>
</dbReference>
<reference evidence="2 3" key="1">
    <citation type="submission" date="2018-01" db="EMBL/GenBank/DDBJ databases">
        <title>Whole genome sequencing of Histamine producing bacteria.</title>
        <authorList>
            <person name="Butler K."/>
        </authorList>
    </citation>
    <scope>NUCLEOTIDE SEQUENCE [LARGE SCALE GENOMIC DNA]</scope>
    <source>
        <strain evidence="2 3">ATCC 25521</strain>
    </source>
</reference>
<sequence>MAHSRILKSATVDTYLLSLSKREPVRIEPLFLNKLINNIGRLNNVGLDKGKINAAIMKLRQLSCSIPNCKPFYTKTGRETYIGASITQINKKLWPYFVKPEFGFAYVLFDYSQQEPAISAVKSNDIDLLNIYKESDIYEFLNNEVTSNKFDRKKFKKIFLPYFYGAEDEAIIELVHVSKDELLEYRRKLDFKLRKVNQWLDRTAWNAYANGYIRSLDLELEVDKNTPVLMLRNWLVQASGADISRRVCVELYKRKIPLLLTVYDAFLVKIELSKYEEQIKQVKDALSLASSQVLDGFSLNTNIELIIK</sequence>